<feature type="region of interest" description="Disordered" evidence="9">
    <location>
        <begin position="708"/>
        <end position="740"/>
    </location>
</feature>
<evidence type="ECO:0000256" key="9">
    <source>
        <dbReference type="SAM" id="MobiDB-lite"/>
    </source>
</evidence>
<gene>
    <name evidence="12" type="ORF">PECUL_23A058811</name>
</gene>
<reference evidence="12" key="1">
    <citation type="submission" date="2022-03" db="EMBL/GenBank/DDBJ databases">
        <authorList>
            <person name="Alioto T."/>
            <person name="Alioto T."/>
            <person name="Gomez Garrido J."/>
        </authorList>
    </citation>
    <scope>NUCLEOTIDE SEQUENCE</scope>
</reference>
<evidence type="ECO:0000256" key="6">
    <source>
        <dbReference type="ARBA" id="ARBA00023203"/>
    </source>
</evidence>
<keyword evidence="4" id="KW-0963">Cytoplasm</keyword>
<feature type="compositionally biased region" description="Basic and acidic residues" evidence="9">
    <location>
        <begin position="846"/>
        <end position="856"/>
    </location>
</feature>
<feature type="region of interest" description="Disordered" evidence="9">
    <location>
        <begin position="526"/>
        <end position="623"/>
    </location>
</feature>
<evidence type="ECO:0000256" key="7">
    <source>
        <dbReference type="ARBA" id="ARBA00023212"/>
    </source>
</evidence>
<dbReference type="Gene3D" id="2.30.42.10">
    <property type="match status" value="1"/>
</dbReference>
<keyword evidence="5" id="KW-0597">Phosphoprotein</keyword>
<dbReference type="PANTHER" id="PTHR15012">
    <property type="entry name" value="APICAL PROTEIN/SHROOM-RELATED"/>
    <property type="match status" value="1"/>
</dbReference>
<proteinExistence type="inferred from homology"/>
<feature type="compositionally biased region" description="Polar residues" evidence="9">
    <location>
        <begin position="208"/>
        <end position="218"/>
    </location>
</feature>
<dbReference type="GO" id="GO:0007015">
    <property type="term" value="P:actin filament organization"/>
    <property type="evidence" value="ECO:0007669"/>
    <property type="project" value="TreeGrafter"/>
</dbReference>
<feature type="region of interest" description="Disordered" evidence="9">
    <location>
        <begin position="1231"/>
        <end position="1292"/>
    </location>
</feature>
<dbReference type="Pfam" id="PF08687">
    <property type="entry name" value="ASD2"/>
    <property type="match status" value="1"/>
</dbReference>
<dbReference type="GO" id="GO:0043296">
    <property type="term" value="C:apical junction complex"/>
    <property type="evidence" value="ECO:0007669"/>
    <property type="project" value="TreeGrafter"/>
</dbReference>
<evidence type="ECO:0000256" key="1">
    <source>
        <dbReference type="ARBA" id="ARBA00004245"/>
    </source>
</evidence>
<dbReference type="SMART" id="SM00228">
    <property type="entry name" value="PDZ"/>
    <property type="match status" value="1"/>
</dbReference>
<evidence type="ECO:0000313" key="13">
    <source>
        <dbReference type="Proteomes" id="UP001295444"/>
    </source>
</evidence>
<feature type="region of interest" description="Disordered" evidence="9">
    <location>
        <begin position="152"/>
        <end position="185"/>
    </location>
</feature>
<evidence type="ECO:0000256" key="5">
    <source>
        <dbReference type="ARBA" id="ARBA00022553"/>
    </source>
</evidence>
<comment type="similarity">
    <text evidence="2">Belongs to the shroom family.</text>
</comment>
<dbReference type="Pfam" id="PF00595">
    <property type="entry name" value="PDZ"/>
    <property type="match status" value="1"/>
</dbReference>
<keyword evidence="7" id="KW-0206">Cytoskeleton</keyword>
<accession>A0AAD1T5Y2</accession>
<comment type="subcellular location">
    <subcellularLocation>
        <location evidence="1">Cytoplasm</location>
        <location evidence="1">Cytoskeleton</location>
    </subcellularLocation>
</comment>
<feature type="compositionally biased region" description="Basic and acidic residues" evidence="9">
    <location>
        <begin position="592"/>
        <end position="604"/>
    </location>
</feature>
<keyword evidence="6" id="KW-0009">Actin-binding</keyword>
<dbReference type="PROSITE" id="PS51307">
    <property type="entry name" value="ASD2"/>
    <property type="match status" value="1"/>
</dbReference>
<dbReference type="Gene3D" id="6.10.250.3120">
    <property type="match status" value="1"/>
</dbReference>
<sequence length="1716" mass="192757">MDPQTADGILQASQCIHVQLQGGAPWGFTLKGGLEHGEPLIISKIEDGGKASMSEKMEVGDELVNINGTPLYGSRQEALILIKGSYKILKMIVRRRNISIVRPHSWHLAKLSEVHPDVASMQYPMDAFSLSWHSGCENSELPMQWNPLSRHCSTDKSSSIGSMESLDQPGQNYYEGTLSPIDPGMYQNKRDSAYSSFSASSNASDYTVSAKTEESSPMDSILQGLGNSKQSDGRYLHTGQGTGDPQGDLSNLTLVENSQRPSSFPYDGNHLAVIKSPQPPVRRDSLRVSKNQLNHCEKRRASAPGDSLQMSGRWHLENEQHNNLETGRCRCGLGLCTVHLKESLRSDQYYMLSSQSDRAPLCNDKTAVIDKDQQNHCTKTQQGGSGENKEHRLFNCNEAREGIQCTVQQVKDTLPNLSCPLRKSSSNTEHSSIQTGFASDVWDMAQSQECISFPKSQCNGESPKENICNSLRDSESSRADSLTILNSFQKTEGQQRVSSETCVREPNKISNTHQTFQQQHSTAFLRQPNNSDTPLEGSQKPEESQVPAKKLGSSRHRSAQMRRRSDRFATNLRNEIQRRKAQLQKSQGSVLHCEEEPVEERAEPTECQSPPRPVPPPPPPKNKSRLLEIKRANAELFRKCADNTNLEQNKPAVNENIEVLKKNHGRDSVNNVLNTREIDVTQERKSLISISQNQNNMHLANSTECINHDSLTHEPKPKTNDPSISSFKRESQQRGRMLSRSESFYEEQIIVPNDVSVQSPKSPEIQDNEPGSLAKWTATVANCNAFSRTSPVPDVKDSNEVCKVDSSYNNCNKSAFENPANVSEDSIQYNTRISSSPEVTRNRHPSNRELLHSEGTTREDWKLDSLGNVDQDQRFQEVKSHKTGRQSGCPSNTIWKSVNQSQNFEDHSSMQMPNNGQWAWSPERKLHPYAHLPKGASQDSMCVEGSILPITRITEEPVLMPFADRRRFFEDNSKPPMSSHISINLKPNKEIFCPSLPDQPVSQMISDLRRHSIDHTYHPSSPSRQNNSIYSEYCVNHPVDPPLCCSQGGHSSEYIHPMAYGCRVHETCMYCSSDLYPALLKRNIPAGHHTCHCRHHHRHHHQWSRCGDCLCPSQHSTMDDGSSMHGDPWHMRKPLLQDVSMKEWNQPLKINRKCSQSVSELCHYNPGFHHSGPFRPCCEGSDQDWPQYHRTVSSCDLSCDYSPRQVELPSFQEGPPDPGLARGRTYSVSQLNLESVRERRDNSLAKVEERDPPAPTKKKGPPRPPPPNWEKYKERRASHQLASPGLPDSSEKASVSCHNQAVEAARQRSQSLPMNQGFKKMTEAFSPPSCEELQSGDRVYKLSEFSPDTQGSQDFTTSVSPCLDSARLDPHSSCLVSPDRLQGRTLIGHTLPSESISSLCNQECVLDEDAMNAKRLDSTVEGDAEDSDFHSEDASIKPVPTDISGREQVSLLDDFQGSYRHFEDEWSTDRESEISIPDRYEFQPISPPPLCGAVSPTSCAAYYNTSAAKAELLNKMKDLTEVQEEGDKATGVVEEEEELTVKKMQLIDSISKKLSVLHEAQNDLQEEIGANSALGCEVGELLKCLCKPNEYDKFRMFIGDLDKVVNLLLSLSGRLARVESVLSSEDPEPSLEEKLSLLEKKKQLTDQLEDAKELKAHVTRREQVVLEVVSRYLNEDQLQDYQHYVKMTSALIVEQRELEDKIRLGEEQLRCLRESL</sequence>
<evidence type="ECO:0000256" key="8">
    <source>
        <dbReference type="SAM" id="Coils"/>
    </source>
</evidence>
<dbReference type="GO" id="GO:0051015">
    <property type="term" value="F:actin filament binding"/>
    <property type="evidence" value="ECO:0007669"/>
    <property type="project" value="InterPro"/>
</dbReference>
<evidence type="ECO:0000313" key="12">
    <source>
        <dbReference type="EMBL" id="CAH2315702.1"/>
    </source>
</evidence>
<feature type="compositionally biased region" description="Pro residues" evidence="9">
    <location>
        <begin position="610"/>
        <end position="621"/>
    </location>
</feature>
<dbReference type="PROSITE" id="PS50106">
    <property type="entry name" value="PDZ"/>
    <property type="match status" value="1"/>
</dbReference>
<feature type="compositionally biased region" description="Basic and acidic residues" evidence="9">
    <location>
        <begin position="708"/>
        <end position="719"/>
    </location>
</feature>
<organism evidence="12 13">
    <name type="scientific">Pelobates cultripes</name>
    <name type="common">Western spadefoot toad</name>
    <dbReference type="NCBI Taxonomy" id="61616"/>
    <lineage>
        <taxon>Eukaryota</taxon>
        <taxon>Metazoa</taxon>
        <taxon>Chordata</taxon>
        <taxon>Craniata</taxon>
        <taxon>Vertebrata</taxon>
        <taxon>Euteleostomi</taxon>
        <taxon>Amphibia</taxon>
        <taxon>Batrachia</taxon>
        <taxon>Anura</taxon>
        <taxon>Pelobatoidea</taxon>
        <taxon>Pelobatidae</taxon>
        <taxon>Pelobates</taxon>
    </lineage>
</organism>
<feature type="region of interest" description="Disordered" evidence="9">
    <location>
        <begin position="208"/>
        <end position="247"/>
    </location>
</feature>
<dbReference type="EMBL" id="OW240920">
    <property type="protein sequence ID" value="CAH2315702.1"/>
    <property type="molecule type" value="Genomic_DNA"/>
</dbReference>
<evidence type="ECO:0000259" key="11">
    <source>
        <dbReference type="PROSITE" id="PS51307"/>
    </source>
</evidence>
<dbReference type="SUPFAM" id="SSF50156">
    <property type="entry name" value="PDZ domain-like"/>
    <property type="match status" value="1"/>
</dbReference>
<protein>
    <submittedName>
        <fullName evidence="12">Shroom4 isoform X1</fullName>
    </submittedName>
</protein>
<feature type="coiled-coil region" evidence="8">
    <location>
        <begin position="1631"/>
        <end position="1661"/>
    </location>
</feature>
<name>A0AAD1T5Y2_PELCU</name>
<keyword evidence="13" id="KW-1185">Reference proteome</keyword>
<dbReference type="GO" id="GO:0030864">
    <property type="term" value="C:cortical actin cytoskeleton"/>
    <property type="evidence" value="ECO:0007669"/>
    <property type="project" value="TreeGrafter"/>
</dbReference>
<evidence type="ECO:0000256" key="4">
    <source>
        <dbReference type="ARBA" id="ARBA00022490"/>
    </source>
</evidence>
<feature type="domain" description="PDZ" evidence="10">
    <location>
        <begin position="15"/>
        <end position="97"/>
    </location>
</feature>
<dbReference type="FunFam" id="2.30.42.10:FF:000100">
    <property type="entry name" value="Shroom family member 2"/>
    <property type="match status" value="1"/>
</dbReference>
<evidence type="ECO:0000256" key="2">
    <source>
        <dbReference type="ARBA" id="ARBA00006469"/>
    </source>
</evidence>
<feature type="domain" description="ASD2" evidence="11">
    <location>
        <begin position="1403"/>
        <end position="1716"/>
    </location>
</feature>
<feature type="region of interest" description="Disordered" evidence="9">
    <location>
        <begin position="835"/>
        <end position="856"/>
    </location>
</feature>
<dbReference type="InterPro" id="IPR014799">
    <property type="entry name" value="ASD2_dom"/>
</dbReference>
<dbReference type="GO" id="GO:0005912">
    <property type="term" value="C:adherens junction"/>
    <property type="evidence" value="ECO:0007669"/>
    <property type="project" value="TreeGrafter"/>
</dbReference>
<keyword evidence="3" id="KW-0217">Developmental protein</keyword>
<evidence type="ECO:0000256" key="3">
    <source>
        <dbReference type="ARBA" id="ARBA00022473"/>
    </source>
</evidence>
<evidence type="ECO:0000259" key="10">
    <source>
        <dbReference type="PROSITE" id="PS50106"/>
    </source>
</evidence>
<dbReference type="InterPro" id="IPR027685">
    <property type="entry name" value="Shroom_fam"/>
</dbReference>
<feature type="compositionally biased region" description="Basic and acidic residues" evidence="9">
    <location>
        <begin position="1235"/>
        <end position="1252"/>
    </location>
</feature>
<dbReference type="InterPro" id="IPR036034">
    <property type="entry name" value="PDZ_sf"/>
</dbReference>
<dbReference type="InterPro" id="IPR001478">
    <property type="entry name" value="PDZ"/>
</dbReference>
<dbReference type="GO" id="GO:0016324">
    <property type="term" value="C:apical plasma membrane"/>
    <property type="evidence" value="ECO:0007669"/>
    <property type="project" value="TreeGrafter"/>
</dbReference>
<dbReference type="Proteomes" id="UP001295444">
    <property type="component" value="Chromosome 09"/>
</dbReference>
<feature type="compositionally biased region" description="Basic residues" evidence="9">
    <location>
        <begin position="552"/>
        <end position="565"/>
    </location>
</feature>
<dbReference type="CDD" id="cd06750">
    <property type="entry name" value="PDZ_shroom2_3_4-like"/>
    <property type="match status" value="1"/>
</dbReference>
<keyword evidence="8" id="KW-0175">Coiled coil</keyword>
<feature type="region of interest" description="Disordered" evidence="9">
    <location>
        <begin position="1420"/>
        <end position="1441"/>
    </location>
</feature>
<dbReference type="PANTHER" id="PTHR15012:SF35">
    <property type="entry name" value="PROTEIN SHROOM4"/>
    <property type="match status" value="1"/>
</dbReference>